<reference evidence="13 14" key="1">
    <citation type="submission" date="2016-11" db="EMBL/GenBank/DDBJ databases">
        <authorList>
            <person name="Jaros S."/>
            <person name="Januszkiewicz K."/>
            <person name="Wedrychowicz H."/>
        </authorList>
    </citation>
    <scope>NUCLEOTIDE SEQUENCE [LARGE SCALE GENOMIC DNA]</scope>
    <source>
        <strain evidence="13 14">IBRC-M 10683</strain>
    </source>
</reference>
<evidence type="ECO:0000256" key="10">
    <source>
        <dbReference type="ARBA" id="ARBA00023303"/>
    </source>
</evidence>
<organism evidence="13 14">
    <name type="scientific">Ornithinibacillus halophilus</name>
    <dbReference type="NCBI Taxonomy" id="930117"/>
    <lineage>
        <taxon>Bacteria</taxon>
        <taxon>Bacillati</taxon>
        <taxon>Bacillota</taxon>
        <taxon>Bacilli</taxon>
        <taxon>Bacillales</taxon>
        <taxon>Bacillaceae</taxon>
        <taxon>Ornithinibacillus</taxon>
    </lineage>
</organism>
<feature type="transmembrane region" description="Helical" evidence="11">
    <location>
        <begin position="44"/>
        <end position="61"/>
    </location>
</feature>
<dbReference type="InterPro" id="IPR013099">
    <property type="entry name" value="K_chnl_dom"/>
</dbReference>
<keyword evidence="7 11" id="KW-1133">Transmembrane helix</keyword>
<feature type="transmembrane region" description="Helical" evidence="11">
    <location>
        <begin position="73"/>
        <end position="94"/>
    </location>
</feature>
<dbReference type="Proteomes" id="UP000183988">
    <property type="component" value="Unassembled WGS sequence"/>
</dbReference>
<sequence>MHFFLRLGLNLIKMSNLTLFVSTIVFTFFCTVTIYLIEPTTFNSLLNAFYFVLTTFTTVGYGDFSPVTTAGKLFSIFMYLFGIGLVGIVLGKIIDELYQSRSHHYYRLE</sequence>
<accession>A0A1M5IIE1</accession>
<keyword evidence="2" id="KW-0813">Transport</keyword>
<dbReference type="InterPro" id="IPR047871">
    <property type="entry name" value="K_chnl_Slo-like"/>
</dbReference>
<comment type="subcellular location">
    <subcellularLocation>
        <location evidence="1">Membrane</location>
        <topology evidence="1">Multi-pass membrane protein</topology>
    </subcellularLocation>
</comment>
<evidence type="ECO:0000256" key="7">
    <source>
        <dbReference type="ARBA" id="ARBA00022989"/>
    </source>
</evidence>
<evidence type="ECO:0000313" key="14">
    <source>
        <dbReference type="Proteomes" id="UP000183988"/>
    </source>
</evidence>
<evidence type="ECO:0000256" key="5">
    <source>
        <dbReference type="ARBA" id="ARBA00022826"/>
    </source>
</evidence>
<dbReference type="GO" id="GO:0016020">
    <property type="term" value="C:membrane"/>
    <property type="evidence" value="ECO:0007669"/>
    <property type="project" value="UniProtKB-SubCell"/>
</dbReference>
<keyword evidence="5" id="KW-0631">Potassium channel</keyword>
<dbReference type="STRING" id="930117.SAMN05216225_102421"/>
<proteinExistence type="predicted"/>
<keyword evidence="8" id="KW-0406">Ion transport</keyword>
<keyword evidence="4 11" id="KW-0812">Transmembrane</keyword>
<feature type="transmembrane region" description="Helical" evidence="11">
    <location>
        <begin position="17"/>
        <end position="37"/>
    </location>
</feature>
<keyword evidence="3" id="KW-0633">Potassium transport</keyword>
<keyword evidence="6" id="KW-0630">Potassium</keyword>
<evidence type="ECO:0000256" key="9">
    <source>
        <dbReference type="ARBA" id="ARBA00023136"/>
    </source>
</evidence>
<evidence type="ECO:0000256" key="2">
    <source>
        <dbReference type="ARBA" id="ARBA00022448"/>
    </source>
</evidence>
<dbReference type="PANTHER" id="PTHR10027:SF10">
    <property type="entry name" value="SLOWPOKE 2, ISOFORM D"/>
    <property type="match status" value="1"/>
</dbReference>
<dbReference type="Gene3D" id="1.10.287.70">
    <property type="match status" value="1"/>
</dbReference>
<dbReference type="EMBL" id="FQVW01000024">
    <property type="protein sequence ID" value="SHG27819.1"/>
    <property type="molecule type" value="Genomic_DNA"/>
</dbReference>
<gene>
    <name evidence="13" type="ORF">SAMN05216225_102421</name>
</gene>
<protein>
    <submittedName>
        <fullName evidence="13">Voltage-gated potassium channel</fullName>
    </submittedName>
</protein>
<evidence type="ECO:0000259" key="12">
    <source>
        <dbReference type="Pfam" id="PF07885"/>
    </source>
</evidence>
<dbReference type="SUPFAM" id="SSF81324">
    <property type="entry name" value="Voltage-gated potassium channels"/>
    <property type="match status" value="1"/>
</dbReference>
<evidence type="ECO:0000256" key="8">
    <source>
        <dbReference type="ARBA" id="ARBA00023065"/>
    </source>
</evidence>
<keyword evidence="10 13" id="KW-0407">Ion channel</keyword>
<dbReference type="RefSeq" id="WP_234982657.1">
    <property type="nucleotide sequence ID" value="NZ_FQVW01000024.1"/>
</dbReference>
<evidence type="ECO:0000256" key="3">
    <source>
        <dbReference type="ARBA" id="ARBA00022538"/>
    </source>
</evidence>
<name>A0A1M5IIE1_9BACI</name>
<evidence type="ECO:0000256" key="11">
    <source>
        <dbReference type="SAM" id="Phobius"/>
    </source>
</evidence>
<evidence type="ECO:0000256" key="1">
    <source>
        <dbReference type="ARBA" id="ARBA00004141"/>
    </source>
</evidence>
<dbReference type="GO" id="GO:0005267">
    <property type="term" value="F:potassium channel activity"/>
    <property type="evidence" value="ECO:0007669"/>
    <property type="project" value="UniProtKB-KW"/>
</dbReference>
<keyword evidence="14" id="KW-1185">Reference proteome</keyword>
<evidence type="ECO:0000256" key="6">
    <source>
        <dbReference type="ARBA" id="ARBA00022958"/>
    </source>
</evidence>
<evidence type="ECO:0000313" key="13">
    <source>
        <dbReference type="EMBL" id="SHG27819.1"/>
    </source>
</evidence>
<dbReference type="AlphaFoldDB" id="A0A1M5IIE1"/>
<feature type="domain" description="Potassium channel" evidence="12">
    <location>
        <begin position="24"/>
        <end position="97"/>
    </location>
</feature>
<dbReference type="Pfam" id="PF07885">
    <property type="entry name" value="Ion_trans_2"/>
    <property type="match status" value="1"/>
</dbReference>
<evidence type="ECO:0000256" key="4">
    <source>
        <dbReference type="ARBA" id="ARBA00022692"/>
    </source>
</evidence>
<dbReference type="PANTHER" id="PTHR10027">
    <property type="entry name" value="CALCIUM-ACTIVATED POTASSIUM CHANNEL ALPHA CHAIN"/>
    <property type="match status" value="1"/>
</dbReference>
<keyword evidence="9 11" id="KW-0472">Membrane</keyword>